<organism evidence="1 2">
    <name type="scientific">Microcystis aeruginosa G11-04</name>
    <dbReference type="NCBI Taxonomy" id="2685956"/>
    <lineage>
        <taxon>Bacteria</taxon>
        <taxon>Bacillati</taxon>
        <taxon>Cyanobacteriota</taxon>
        <taxon>Cyanophyceae</taxon>
        <taxon>Oscillatoriophycideae</taxon>
        <taxon>Chroococcales</taxon>
        <taxon>Microcystaceae</taxon>
        <taxon>Microcystis</taxon>
    </lineage>
</organism>
<dbReference type="AlphaFoldDB" id="A0A966L7V6"/>
<proteinExistence type="predicted"/>
<evidence type="ECO:0000313" key="2">
    <source>
        <dbReference type="Proteomes" id="UP000799330"/>
    </source>
</evidence>
<comment type="caution">
    <text evidence="1">The sequence shown here is derived from an EMBL/GenBank/DDBJ whole genome shotgun (WGS) entry which is preliminary data.</text>
</comment>
<name>A0A966L7V6_MICAE</name>
<dbReference type="Proteomes" id="UP000799330">
    <property type="component" value="Unassembled WGS sequence"/>
</dbReference>
<accession>A0A966L7V6</accession>
<dbReference type="EMBL" id="JAADAI010000405">
    <property type="protein sequence ID" value="NCS59271.1"/>
    <property type="molecule type" value="Genomic_DNA"/>
</dbReference>
<sequence length="129" mass="15032">MEAFTQQPITVWYREEPKSNDKKWAEELLNKLPISGLLIVDWGFFSFVWFDQFTEEKKFFLTRMREKTSLTVKKVLSEGLYYRDEIIDLGQYRSNPCPACPTSTRGLPQPGEASFLILGIFPFLLIPSN</sequence>
<gene>
    <name evidence="1" type="ORF">GPJ16_21480</name>
</gene>
<evidence type="ECO:0000313" key="1">
    <source>
        <dbReference type="EMBL" id="NCS59271.1"/>
    </source>
</evidence>
<evidence type="ECO:0008006" key="3">
    <source>
        <dbReference type="Google" id="ProtNLM"/>
    </source>
</evidence>
<protein>
    <recommendedName>
        <fullName evidence="3">Transposase IS4-like domain-containing protein</fullName>
    </recommendedName>
</protein>
<reference evidence="1" key="1">
    <citation type="journal article" date="2019" name="Mol. Ecol.">
        <title>Genome evolution and host-microbiome shifts correspond with intraspecific niche divergence within harmful algal bloom-forming Microcystis aeruginosa.</title>
        <authorList>
            <person name="Jackrel S.L."/>
            <person name="White J.D."/>
            <person name="Evans J.T."/>
            <person name="Buffin K."/>
            <person name="Hayden K."/>
            <person name="Sarnelle O."/>
            <person name="Denef V.J."/>
        </authorList>
    </citation>
    <scope>NUCLEOTIDE SEQUENCE</scope>
    <source>
        <strain evidence="1">G11-04</strain>
    </source>
</reference>